<dbReference type="InterPro" id="IPR027417">
    <property type="entry name" value="P-loop_NTPase"/>
</dbReference>
<organism evidence="2 3">
    <name type="scientific">Lasiosphaeria hispida</name>
    <dbReference type="NCBI Taxonomy" id="260671"/>
    <lineage>
        <taxon>Eukaryota</taxon>
        <taxon>Fungi</taxon>
        <taxon>Dikarya</taxon>
        <taxon>Ascomycota</taxon>
        <taxon>Pezizomycotina</taxon>
        <taxon>Sordariomycetes</taxon>
        <taxon>Sordariomycetidae</taxon>
        <taxon>Sordariales</taxon>
        <taxon>Lasiosphaeriaceae</taxon>
        <taxon>Lasiosphaeria</taxon>
    </lineage>
</organism>
<name>A0AAJ0MKZ6_9PEZI</name>
<evidence type="ECO:0000256" key="1">
    <source>
        <dbReference type="SAM" id="Phobius"/>
    </source>
</evidence>
<reference evidence="2" key="2">
    <citation type="submission" date="2023-06" db="EMBL/GenBank/DDBJ databases">
        <authorList>
            <consortium name="Lawrence Berkeley National Laboratory"/>
            <person name="Haridas S."/>
            <person name="Hensen N."/>
            <person name="Bonometti L."/>
            <person name="Westerberg I."/>
            <person name="Brannstrom I.O."/>
            <person name="Guillou S."/>
            <person name="Cros-Aarteil S."/>
            <person name="Calhoun S."/>
            <person name="Kuo A."/>
            <person name="Mondo S."/>
            <person name="Pangilinan J."/>
            <person name="Riley R."/>
            <person name="Labutti K."/>
            <person name="Andreopoulos B."/>
            <person name="Lipzen A."/>
            <person name="Chen C."/>
            <person name="Yanf M."/>
            <person name="Daum C."/>
            <person name="Ng V."/>
            <person name="Clum A."/>
            <person name="Steindorff A."/>
            <person name="Ohm R."/>
            <person name="Martin F."/>
            <person name="Silar P."/>
            <person name="Natvig D."/>
            <person name="Lalanne C."/>
            <person name="Gautier V."/>
            <person name="Ament-Velasquez S.L."/>
            <person name="Kruys A."/>
            <person name="Hutchinson M.I."/>
            <person name="Powell A.J."/>
            <person name="Barry K."/>
            <person name="Miller A.N."/>
            <person name="Grigoriev I.V."/>
            <person name="Debuchy R."/>
            <person name="Gladieux P."/>
            <person name="Thoren M.H."/>
            <person name="Johannesson H."/>
        </authorList>
    </citation>
    <scope>NUCLEOTIDE SEQUENCE</scope>
    <source>
        <strain evidence="2">CBS 955.72</strain>
    </source>
</reference>
<keyword evidence="1" id="KW-1133">Transmembrane helix</keyword>
<proteinExistence type="predicted"/>
<accession>A0AAJ0MKZ6</accession>
<protein>
    <recommendedName>
        <fullName evidence="4">Helicase C-terminal domain-containing protein</fullName>
    </recommendedName>
</protein>
<evidence type="ECO:0008006" key="4">
    <source>
        <dbReference type="Google" id="ProtNLM"/>
    </source>
</evidence>
<feature type="non-terminal residue" evidence="2">
    <location>
        <position position="134"/>
    </location>
</feature>
<dbReference type="SUPFAM" id="SSF52540">
    <property type="entry name" value="P-loop containing nucleoside triphosphate hydrolases"/>
    <property type="match status" value="1"/>
</dbReference>
<evidence type="ECO:0000313" key="2">
    <source>
        <dbReference type="EMBL" id="KAK3364262.1"/>
    </source>
</evidence>
<comment type="caution">
    <text evidence="2">The sequence shown here is derived from an EMBL/GenBank/DDBJ whole genome shotgun (WGS) entry which is preliminary data.</text>
</comment>
<feature type="transmembrane region" description="Helical" evidence="1">
    <location>
        <begin position="30"/>
        <end position="55"/>
    </location>
</feature>
<dbReference type="EMBL" id="JAUIQD010000001">
    <property type="protein sequence ID" value="KAK3364262.1"/>
    <property type="molecule type" value="Genomic_DNA"/>
</dbReference>
<keyword evidence="1" id="KW-0812">Transmembrane</keyword>
<keyword evidence="1" id="KW-0472">Membrane</keyword>
<feature type="non-terminal residue" evidence="2">
    <location>
        <position position="1"/>
    </location>
</feature>
<keyword evidence="3" id="KW-1185">Reference proteome</keyword>
<dbReference type="AlphaFoldDB" id="A0AAJ0MKZ6"/>
<sequence>VAERMDAPFYHAGDPNKEVLLARWKKDNGVMIATTALGLGVDFAGVVLVLCLGVYSAIDMVQMFGCVGRDSSPAPTVLVVTRDDLPTELGERFATGCRQRCLSSYLNGGAGAVCDFGHNACDHCAGGATRAPGS</sequence>
<dbReference type="Gene3D" id="3.40.50.300">
    <property type="entry name" value="P-loop containing nucleotide triphosphate hydrolases"/>
    <property type="match status" value="1"/>
</dbReference>
<evidence type="ECO:0000313" key="3">
    <source>
        <dbReference type="Proteomes" id="UP001275084"/>
    </source>
</evidence>
<gene>
    <name evidence="2" type="ORF">B0T25DRAFT_435281</name>
</gene>
<dbReference type="Proteomes" id="UP001275084">
    <property type="component" value="Unassembled WGS sequence"/>
</dbReference>
<reference evidence="2" key="1">
    <citation type="journal article" date="2023" name="Mol. Phylogenet. Evol.">
        <title>Genome-scale phylogeny and comparative genomics of the fungal order Sordariales.</title>
        <authorList>
            <person name="Hensen N."/>
            <person name="Bonometti L."/>
            <person name="Westerberg I."/>
            <person name="Brannstrom I.O."/>
            <person name="Guillou S."/>
            <person name="Cros-Aarteil S."/>
            <person name="Calhoun S."/>
            <person name="Haridas S."/>
            <person name="Kuo A."/>
            <person name="Mondo S."/>
            <person name="Pangilinan J."/>
            <person name="Riley R."/>
            <person name="LaButti K."/>
            <person name="Andreopoulos B."/>
            <person name="Lipzen A."/>
            <person name="Chen C."/>
            <person name="Yan M."/>
            <person name="Daum C."/>
            <person name="Ng V."/>
            <person name="Clum A."/>
            <person name="Steindorff A."/>
            <person name="Ohm R.A."/>
            <person name="Martin F."/>
            <person name="Silar P."/>
            <person name="Natvig D.O."/>
            <person name="Lalanne C."/>
            <person name="Gautier V."/>
            <person name="Ament-Velasquez S.L."/>
            <person name="Kruys A."/>
            <person name="Hutchinson M.I."/>
            <person name="Powell A.J."/>
            <person name="Barry K."/>
            <person name="Miller A.N."/>
            <person name="Grigoriev I.V."/>
            <person name="Debuchy R."/>
            <person name="Gladieux P."/>
            <person name="Hiltunen Thoren M."/>
            <person name="Johannesson H."/>
        </authorList>
    </citation>
    <scope>NUCLEOTIDE SEQUENCE</scope>
    <source>
        <strain evidence="2">CBS 955.72</strain>
    </source>
</reference>